<sequence length="398" mass="47463">MSEQIIEIPSEQSPPHNGKKITKIVCSPKLKYVATWSDEDISACIYSIEGQTNSEFKICYPLKEIVKHDLSGEIKNDFLKAEKYELKLSDQKHIALMPYDEGYRHAALFTLERREVKILEPRDNKKKIVESNFIINEGDYYLLVRREKNSNSITGYIFELCGKLKKIFRVSNYNYSKDHIVLHNNGYIFIYKRDTHIIMAWNTVTLEFIAYLTTEWEIDCIRNFVLNKDATLLAIWFNKFIYIYSIKFQLMISFYNVDYNITKCYFLLFEDKECLLVKCDQTHFYLLDPYIFTEKRHKETEEISELEFNQPYIMNYSMVFYIDENKLKAKTFPESWRDKFNNIATNLVANEVFEEIEKEDEYFSLQPGDKWNIEKDKNNQNKTILSYNNIDNVKIEPP</sequence>
<organism evidence="1 2">
    <name type="scientific">Gigaspora margarita</name>
    <dbReference type="NCBI Taxonomy" id="4874"/>
    <lineage>
        <taxon>Eukaryota</taxon>
        <taxon>Fungi</taxon>
        <taxon>Fungi incertae sedis</taxon>
        <taxon>Mucoromycota</taxon>
        <taxon>Glomeromycotina</taxon>
        <taxon>Glomeromycetes</taxon>
        <taxon>Diversisporales</taxon>
        <taxon>Gigasporaceae</taxon>
        <taxon>Gigaspora</taxon>
    </lineage>
</organism>
<keyword evidence="2" id="KW-1185">Reference proteome</keyword>
<dbReference type="EMBL" id="WTPW01000018">
    <property type="protein sequence ID" value="KAF0559075.1"/>
    <property type="molecule type" value="Genomic_DNA"/>
</dbReference>
<dbReference type="AlphaFoldDB" id="A0A8H4EVG3"/>
<reference evidence="1 2" key="1">
    <citation type="journal article" date="2019" name="Environ. Microbiol.">
        <title>At the nexus of three kingdoms: the genome of the mycorrhizal fungus Gigaspora margarita provides insights into plant, endobacterial and fungal interactions.</title>
        <authorList>
            <person name="Venice F."/>
            <person name="Ghignone S."/>
            <person name="Salvioli di Fossalunga A."/>
            <person name="Amselem J."/>
            <person name="Novero M."/>
            <person name="Xianan X."/>
            <person name="Sedzielewska Toro K."/>
            <person name="Morin E."/>
            <person name="Lipzen A."/>
            <person name="Grigoriev I.V."/>
            <person name="Henrissat B."/>
            <person name="Martin F.M."/>
            <person name="Bonfante P."/>
        </authorList>
    </citation>
    <scope>NUCLEOTIDE SEQUENCE [LARGE SCALE GENOMIC DNA]</scope>
    <source>
        <strain evidence="1 2">BEG34</strain>
    </source>
</reference>
<accession>A0A8H4EVG3</accession>
<dbReference type="SUPFAM" id="SSF50978">
    <property type="entry name" value="WD40 repeat-like"/>
    <property type="match status" value="1"/>
</dbReference>
<protein>
    <submittedName>
        <fullName evidence="1">Uncharacterized protein</fullName>
    </submittedName>
</protein>
<dbReference type="OrthoDB" id="2440691at2759"/>
<evidence type="ECO:0000313" key="1">
    <source>
        <dbReference type="EMBL" id="KAF0559075.1"/>
    </source>
</evidence>
<dbReference type="InterPro" id="IPR036322">
    <property type="entry name" value="WD40_repeat_dom_sf"/>
</dbReference>
<evidence type="ECO:0000313" key="2">
    <source>
        <dbReference type="Proteomes" id="UP000439903"/>
    </source>
</evidence>
<comment type="caution">
    <text evidence="1">The sequence shown here is derived from an EMBL/GenBank/DDBJ whole genome shotgun (WGS) entry which is preliminary data.</text>
</comment>
<name>A0A8H4EVG3_GIGMA</name>
<gene>
    <name evidence="1" type="ORF">F8M41_007042</name>
</gene>
<dbReference type="Proteomes" id="UP000439903">
    <property type="component" value="Unassembled WGS sequence"/>
</dbReference>
<proteinExistence type="predicted"/>